<reference evidence="3 4" key="1">
    <citation type="submission" date="2022-01" db="EMBL/GenBank/DDBJ databases">
        <title>Desulfofustis limnae sp. nov., a novel mesophilic sulfate-reducing bacterium isolated from marsh soil.</title>
        <authorList>
            <person name="Watanabe M."/>
            <person name="Takahashi A."/>
            <person name="Kojima H."/>
            <person name="Fukui M."/>
        </authorList>
    </citation>
    <scope>NUCLEOTIDE SEQUENCE [LARGE SCALE GENOMIC DNA]</scope>
    <source>
        <strain evidence="3 4">PPLL</strain>
    </source>
</reference>
<dbReference type="PANTHER" id="PTHR12835:SF5">
    <property type="entry name" value="BIOTIN--PROTEIN LIGASE"/>
    <property type="match status" value="1"/>
</dbReference>
<dbReference type="NCBIfam" id="TIGR00121">
    <property type="entry name" value="birA_ligase"/>
    <property type="match status" value="1"/>
</dbReference>
<evidence type="ECO:0000259" key="2">
    <source>
        <dbReference type="PROSITE" id="PS51733"/>
    </source>
</evidence>
<evidence type="ECO:0000256" key="1">
    <source>
        <dbReference type="ARBA" id="ARBA00022598"/>
    </source>
</evidence>
<feature type="domain" description="BPL/LPL catalytic" evidence="2">
    <location>
        <begin position="1"/>
        <end position="186"/>
    </location>
</feature>
<dbReference type="Pfam" id="PF03099">
    <property type="entry name" value="BPL_LplA_LipB"/>
    <property type="match status" value="1"/>
</dbReference>
<dbReference type="CDD" id="cd16442">
    <property type="entry name" value="BPL"/>
    <property type="match status" value="1"/>
</dbReference>
<dbReference type="InterPro" id="IPR045864">
    <property type="entry name" value="aa-tRNA-synth_II/BPL/LPL"/>
</dbReference>
<evidence type="ECO:0000313" key="4">
    <source>
        <dbReference type="Proteomes" id="UP000830055"/>
    </source>
</evidence>
<dbReference type="InterPro" id="IPR004408">
    <property type="entry name" value="Biotin_CoA_COase_ligase"/>
</dbReference>
<dbReference type="Gene3D" id="3.30.930.10">
    <property type="entry name" value="Bira Bifunctional Protein, Domain 2"/>
    <property type="match status" value="1"/>
</dbReference>
<dbReference type="PROSITE" id="PS51733">
    <property type="entry name" value="BPL_LPL_CATALYTIC"/>
    <property type="match status" value="1"/>
</dbReference>
<evidence type="ECO:0000313" key="3">
    <source>
        <dbReference type="EMBL" id="BDD85748.1"/>
    </source>
</evidence>
<name>A0ABN6LYU4_9BACT</name>
<dbReference type="PANTHER" id="PTHR12835">
    <property type="entry name" value="BIOTIN PROTEIN LIGASE"/>
    <property type="match status" value="1"/>
</dbReference>
<gene>
    <name evidence="3" type="ORF">DPPLL_01130</name>
</gene>
<dbReference type="RefSeq" id="WP_284152882.1">
    <property type="nucleotide sequence ID" value="NZ_AP025516.1"/>
</dbReference>
<dbReference type="Proteomes" id="UP000830055">
    <property type="component" value="Chromosome"/>
</dbReference>
<dbReference type="InterPro" id="IPR004143">
    <property type="entry name" value="BPL_LPL_catalytic"/>
</dbReference>
<sequence length="250" mass="27818">MFQDEYLRIIDSTNDRARELAEKGGPHGSGVVAEQQTAGRGRLKRPWFSPAGKNLYCSYIIRPVVPFSEYPRLTLVAGLAVAHFMNDLLPGRVGLKWPNDILLGEKKCGGILCESVLSQDRHTGGYAIVGIGLNLLLERNELPEELRDRATSLLIEGGPRLMPLDAFNVLRRHLLACIDDWQKIGFQWILERWSSFDIMVGRQATWVTQKREVVTGVSLGPDSSGQLCIEDAQGTRHLVVSGDVTLAREL</sequence>
<dbReference type="SUPFAM" id="SSF55681">
    <property type="entry name" value="Class II aaRS and biotin synthetases"/>
    <property type="match status" value="1"/>
</dbReference>
<accession>A0ABN6LYU4</accession>
<dbReference type="Gene3D" id="2.30.30.100">
    <property type="match status" value="1"/>
</dbReference>
<protein>
    <recommendedName>
        <fullName evidence="2">BPL/LPL catalytic domain-containing protein</fullName>
    </recommendedName>
</protein>
<dbReference type="EMBL" id="AP025516">
    <property type="protein sequence ID" value="BDD85748.1"/>
    <property type="molecule type" value="Genomic_DNA"/>
</dbReference>
<organism evidence="3 4">
    <name type="scientific">Desulfofustis limnaeus</name>
    <dbReference type="NCBI Taxonomy" id="2740163"/>
    <lineage>
        <taxon>Bacteria</taxon>
        <taxon>Pseudomonadati</taxon>
        <taxon>Thermodesulfobacteriota</taxon>
        <taxon>Desulfobulbia</taxon>
        <taxon>Desulfobulbales</taxon>
        <taxon>Desulfocapsaceae</taxon>
        <taxon>Desulfofustis</taxon>
    </lineage>
</organism>
<proteinExistence type="predicted"/>
<keyword evidence="1" id="KW-0436">Ligase</keyword>
<keyword evidence="4" id="KW-1185">Reference proteome</keyword>